<dbReference type="EMBL" id="ANNX02000078">
    <property type="protein sequence ID" value="KYC34513.1"/>
    <property type="molecule type" value="Genomic_DNA"/>
</dbReference>
<proteinExistence type="predicted"/>
<keyword evidence="4" id="KW-1185">Reference proteome</keyword>
<feature type="domain" description="Transposon Tn7 transposition protein TnsD C-terminal" evidence="2">
    <location>
        <begin position="202"/>
        <end position="577"/>
    </location>
</feature>
<dbReference type="RefSeq" id="WP_017740755.1">
    <property type="nucleotide sequence ID" value="NZ_KQ976356.1"/>
</dbReference>
<dbReference type="InterPro" id="IPR009492">
    <property type="entry name" value="TniQ"/>
</dbReference>
<feature type="domain" description="TniQ" evidence="1">
    <location>
        <begin position="4"/>
        <end position="158"/>
    </location>
</feature>
<dbReference type="STRING" id="128403.WA1_50760"/>
<dbReference type="Pfam" id="PF06527">
    <property type="entry name" value="TniQ"/>
    <property type="match status" value="1"/>
</dbReference>
<evidence type="ECO:0000313" key="4">
    <source>
        <dbReference type="Proteomes" id="UP000076925"/>
    </source>
</evidence>
<sequence>MIIFFPDPYPDELLYSVCARYTDIAAYPGSSSANQELFGSRSKVASVDLPMNLGYLVANLPAGHQYTEDQIIDENTLLPFYAPFCPAERISSVRIDMKYSHSPQIYGRLGIFSQHPPQWLQFCPLCVESDRQKFGEPYWHRLHQVPGVKVCPIHNVFLEQSTASARKERPCWEFISASRVIKTTQPRLLKQQEPSHQKFLKIAGDIAWLLSQRNLISSKNEFRNRYLHLLSKQGFATYKGYVYFSALMDAFTNLYPTQILQDINCNLDSNSYNNWLMNIIRSPLSKAQNPLHHLLLIQFLGYSPSDFFQLPSEFYLFGKGPWLCLNRASDHYQQPVVQKCHIKYFSGRKPVATFSCTCGFVYSRRGPDESEEDKYKIGRLISYGHLWLERLTKLWLDPTISIPKIARELGVIYQTVKFHALALGLPFPRSELNLKLFQSSQQLNDDNMNYRLTKSTTQENHRLHWLEAIEKYPEASRTILQDKFVVLYRWLQANDSEWLNAHLPPTQRFFKHKGVARVDWSNRDLELEIAVRSSASCLKNSTGRPIWLTKTAITKKIGIRKLLSDHQDKLPLTVKALDELVETQPEYAVRRLWWATNCFLEENICPTRVQLLLRASLKPATVALPLVKAEIDKALDIFSRVNT</sequence>
<comment type="caution">
    <text evidence="3">The sequence shown here is derived from an EMBL/GenBank/DDBJ whole genome shotgun (WGS) entry which is preliminary data.</text>
</comment>
<protein>
    <submittedName>
        <fullName evidence="3">Uncharacterized protein</fullName>
    </submittedName>
</protein>
<dbReference type="Pfam" id="PF15978">
    <property type="entry name" value="TnsD"/>
    <property type="match status" value="1"/>
</dbReference>
<evidence type="ECO:0000259" key="2">
    <source>
        <dbReference type="Pfam" id="PF15978"/>
    </source>
</evidence>
<name>A0A139WQ09_9CYAN</name>
<dbReference type="InterPro" id="IPR032750">
    <property type="entry name" value="TnsD_C"/>
</dbReference>
<dbReference type="AlphaFoldDB" id="A0A139WQ09"/>
<dbReference type="Proteomes" id="UP000076925">
    <property type="component" value="Unassembled WGS sequence"/>
</dbReference>
<evidence type="ECO:0000259" key="1">
    <source>
        <dbReference type="Pfam" id="PF06527"/>
    </source>
</evidence>
<reference evidence="3 4" key="1">
    <citation type="journal article" date="2013" name="Genome Biol. Evol.">
        <title>Genomes of Stigonematalean cyanobacteria (subsection V) and the evolution of oxygenic photosynthesis from prokaryotes to plastids.</title>
        <authorList>
            <person name="Dagan T."/>
            <person name="Roettger M."/>
            <person name="Stucken K."/>
            <person name="Landan G."/>
            <person name="Koch R."/>
            <person name="Major P."/>
            <person name="Gould S.B."/>
            <person name="Goremykin V.V."/>
            <person name="Rippka R."/>
            <person name="Tandeau de Marsac N."/>
            <person name="Gugger M."/>
            <person name="Lockhart P.J."/>
            <person name="Allen J.F."/>
            <person name="Brune I."/>
            <person name="Maus I."/>
            <person name="Puhler A."/>
            <person name="Martin W.F."/>
        </authorList>
    </citation>
    <scope>NUCLEOTIDE SEQUENCE [LARGE SCALE GENOMIC DNA]</scope>
    <source>
        <strain evidence="3 4">PCC 7110</strain>
    </source>
</reference>
<evidence type="ECO:0000313" key="3">
    <source>
        <dbReference type="EMBL" id="KYC34513.1"/>
    </source>
</evidence>
<organism evidence="3 4">
    <name type="scientific">Scytonema hofmannii PCC 7110</name>
    <dbReference type="NCBI Taxonomy" id="128403"/>
    <lineage>
        <taxon>Bacteria</taxon>
        <taxon>Bacillati</taxon>
        <taxon>Cyanobacteriota</taxon>
        <taxon>Cyanophyceae</taxon>
        <taxon>Nostocales</taxon>
        <taxon>Scytonemataceae</taxon>
        <taxon>Scytonema</taxon>
    </lineage>
</organism>
<gene>
    <name evidence="3" type="ORF">WA1_50760</name>
</gene>
<dbReference type="OrthoDB" id="470139at2"/>
<accession>A0A139WQ09</accession>